<dbReference type="PANTHER" id="PTHR30546:SF23">
    <property type="entry name" value="FLAVOPROTEIN-LIKE PROTEIN YCP4-RELATED"/>
    <property type="match status" value="1"/>
</dbReference>
<evidence type="ECO:0000256" key="2">
    <source>
        <dbReference type="ARBA" id="ARBA00022630"/>
    </source>
</evidence>
<organism evidence="5 6">
    <name type="scientific">Pseudidiomarina maritima</name>
    <dbReference type="NCBI Taxonomy" id="519453"/>
    <lineage>
        <taxon>Bacteria</taxon>
        <taxon>Pseudomonadati</taxon>
        <taxon>Pseudomonadota</taxon>
        <taxon>Gammaproteobacteria</taxon>
        <taxon>Alteromonadales</taxon>
        <taxon>Idiomarinaceae</taxon>
        <taxon>Pseudidiomarina</taxon>
    </lineage>
</organism>
<dbReference type="Pfam" id="PF03358">
    <property type="entry name" value="FMN_red"/>
    <property type="match status" value="1"/>
</dbReference>
<comment type="cofactor">
    <cofactor evidence="1">
        <name>FMN</name>
        <dbReference type="ChEBI" id="CHEBI:58210"/>
    </cofactor>
</comment>
<reference evidence="5 6" key="1">
    <citation type="submission" date="2018-05" db="EMBL/GenBank/DDBJ databases">
        <title>Freshwater and sediment microbial communities from various areas in North America, analyzing microbe dynamics in response to fracking.</title>
        <authorList>
            <person name="Lamendella R."/>
        </authorList>
    </citation>
    <scope>NUCLEOTIDE SEQUENCE [LARGE SCALE GENOMIC DNA]</scope>
    <source>
        <strain evidence="5 6">125B1</strain>
    </source>
</reference>
<dbReference type="InterPro" id="IPR008254">
    <property type="entry name" value="Flavodoxin/NO_synth"/>
</dbReference>
<dbReference type="PANTHER" id="PTHR30546">
    <property type="entry name" value="FLAVODOXIN-RELATED PROTEIN WRBA-RELATED"/>
    <property type="match status" value="1"/>
</dbReference>
<comment type="caution">
    <text evidence="5">The sequence shown here is derived from an EMBL/GenBank/DDBJ whole genome shotgun (WGS) entry which is preliminary data.</text>
</comment>
<dbReference type="InterPro" id="IPR029039">
    <property type="entry name" value="Flavoprotein-like_sf"/>
</dbReference>
<dbReference type="GO" id="GO:0009055">
    <property type="term" value="F:electron transfer activity"/>
    <property type="evidence" value="ECO:0007669"/>
    <property type="project" value="InterPro"/>
</dbReference>
<evidence type="ECO:0000313" key="5">
    <source>
        <dbReference type="EMBL" id="PWW14414.1"/>
    </source>
</evidence>
<accession>A0A317QD60</accession>
<evidence type="ECO:0000259" key="4">
    <source>
        <dbReference type="PROSITE" id="PS50902"/>
    </source>
</evidence>
<evidence type="ECO:0000313" key="6">
    <source>
        <dbReference type="Proteomes" id="UP000246964"/>
    </source>
</evidence>
<sequence>MADANLTQIIILYYSRNGSTQLLADAIAAGVEQTGAVALLRTVAAPGEPASARDLELSADELNQCDGLILGSPIRFGHMSAHLQQFWETTAGAWLKGSLQDKPAAVFTSGSSMHSGQESTLLAMAVPLLHHGMMLCGIPYTEPAIQTTQTGGSPYGASHVGHAATALSKDEYACAIALGRRVASLAITLKAAA</sequence>
<dbReference type="PROSITE" id="PS00201">
    <property type="entry name" value="FLAVODOXIN"/>
    <property type="match status" value="1"/>
</dbReference>
<dbReference type="RefSeq" id="WP_110075310.1">
    <property type="nucleotide sequence ID" value="NZ_QGTT01000003.1"/>
</dbReference>
<dbReference type="GO" id="GO:0016020">
    <property type="term" value="C:membrane"/>
    <property type="evidence" value="ECO:0007669"/>
    <property type="project" value="TreeGrafter"/>
</dbReference>
<dbReference type="SUPFAM" id="SSF52218">
    <property type="entry name" value="Flavoproteins"/>
    <property type="match status" value="1"/>
</dbReference>
<name>A0A317QD60_9GAMM</name>
<keyword evidence="3" id="KW-0288">FMN</keyword>
<dbReference type="Gene3D" id="3.40.50.360">
    <property type="match status" value="1"/>
</dbReference>
<gene>
    <name evidence="5" type="ORF">DET45_103106</name>
</gene>
<dbReference type="OrthoDB" id="9801479at2"/>
<dbReference type="InterPro" id="IPR001226">
    <property type="entry name" value="Flavodoxin_CS"/>
</dbReference>
<dbReference type="Proteomes" id="UP000246964">
    <property type="component" value="Unassembled WGS sequence"/>
</dbReference>
<dbReference type="InterPro" id="IPR005025">
    <property type="entry name" value="FMN_Rdtase-like_dom"/>
</dbReference>
<keyword evidence="6" id="KW-1185">Reference proteome</keyword>
<evidence type="ECO:0000256" key="3">
    <source>
        <dbReference type="ARBA" id="ARBA00022643"/>
    </source>
</evidence>
<evidence type="ECO:0000256" key="1">
    <source>
        <dbReference type="ARBA" id="ARBA00001917"/>
    </source>
</evidence>
<dbReference type="GO" id="GO:0003955">
    <property type="term" value="F:NAD(P)H dehydrogenase (quinone) activity"/>
    <property type="evidence" value="ECO:0007669"/>
    <property type="project" value="TreeGrafter"/>
</dbReference>
<feature type="domain" description="Flavodoxin-like" evidence="4">
    <location>
        <begin position="9"/>
        <end position="183"/>
    </location>
</feature>
<dbReference type="PROSITE" id="PS50902">
    <property type="entry name" value="FLAVODOXIN_LIKE"/>
    <property type="match status" value="1"/>
</dbReference>
<proteinExistence type="predicted"/>
<keyword evidence="2" id="KW-0285">Flavoprotein</keyword>
<dbReference type="EMBL" id="QGTT01000003">
    <property type="protein sequence ID" value="PWW14414.1"/>
    <property type="molecule type" value="Genomic_DNA"/>
</dbReference>
<protein>
    <submittedName>
        <fullName evidence="5">NAD(P)H dehydrogenase (Quinone)</fullName>
    </submittedName>
</protein>
<dbReference type="AlphaFoldDB" id="A0A317QD60"/>
<dbReference type="GO" id="GO:0010181">
    <property type="term" value="F:FMN binding"/>
    <property type="evidence" value="ECO:0007669"/>
    <property type="project" value="InterPro"/>
</dbReference>